<dbReference type="EMBL" id="UHFR01000005">
    <property type="protein sequence ID" value="SUN77303.1"/>
    <property type="molecule type" value="Genomic_DNA"/>
</dbReference>
<keyword evidence="1 2" id="KW-0732">Signal</keyword>
<dbReference type="Proteomes" id="UP000254634">
    <property type="component" value="Unassembled WGS sequence"/>
</dbReference>
<sequence>MKKLFFLTVLLSPLLIACQAQQSKEDATKQEVQTIVVATAGDIKPFDFEENGNLTGYDIEVLKAVDKKLPQYKIEYKRTSWESIFPGIDGGRYQAAANNLSFTEERANKYLYSAPIAKNPLVLVTKKGSSIQTLDDIAGKTTQDDTGTSTAKLVTDWNEKHADNPSKIDYSGEDVGKRLLDLDNGEFDYLIFDKISVDTIVRDKGLDLTIVELEGNPLNYIIFSKGNSAFQKDFNASLKELYKDGTLEKLSQKFFGGSYLPAEKEFVEP</sequence>
<dbReference type="CDD" id="cd13710">
    <property type="entry name" value="PBP2_TcyK"/>
    <property type="match status" value="1"/>
</dbReference>
<dbReference type="STRING" id="1123307.GCA_000380065_01425"/>
<evidence type="ECO:0000256" key="1">
    <source>
        <dbReference type="ARBA" id="ARBA00022729"/>
    </source>
</evidence>
<gene>
    <name evidence="4" type="primary">tcyJ_2</name>
    <name evidence="4" type="ORF">NCTC13765_01821</name>
</gene>
<feature type="chain" id="PRO_5017077932" evidence="2">
    <location>
        <begin position="23"/>
        <end position="269"/>
    </location>
</feature>
<dbReference type="AlphaFoldDB" id="A0A380KZ84"/>
<accession>A0A380KZ84</accession>
<evidence type="ECO:0000259" key="3">
    <source>
        <dbReference type="SMART" id="SM00062"/>
    </source>
</evidence>
<protein>
    <submittedName>
        <fullName evidence="4">Amino acid ABC transporter amino acid-binding protein</fullName>
    </submittedName>
</protein>
<dbReference type="SMART" id="SM00062">
    <property type="entry name" value="PBPb"/>
    <property type="match status" value="1"/>
</dbReference>
<evidence type="ECO:0000313" key="5">
    <source>
        <dbReference type="Proteomes" id="UP000254634"/>
    </source>
</evidence>
<dbReference type="Pfam" id="PF00497">
    <property type="entry name" value="SBP_bac_3"/>
    <property type="match status" value="1"/>
</dbReference>
<feature type="domain" description="Solute-binding protein family 3/N-terminal" evidence="3">
    <location>
        <begin position="34"/>
        <end position="258"/>
    </location>
</feature>
<dbReference type="PROSITE" id="PS51257">
    <property type="entry name" value="PROKAR_LIPOPROTEIN"/>
    <property type="match status" value="1"/>
</dbReference>
<dbReference type="Gene3D" id="3.40.190.10">
    <property type="entry name" value="Periplasmic binding protein-like II"/>
    <property type="match status" value="2"/>
</dbReference>
<dbReference type="PANTHER" id="PTHR35936:SF19">
    <property type="entry name" value="AMINO-ACID-BINDING PROTEIN YXEM-RELATED"/>
    <property type="match status" value="1"/>
</dbReference>
<organism evidence="4 5">
    <name type="scientific">Streptococcus massiliensis</name>
    <dbReference type="NCBI Taxonomy" id="313439"/>
    <lineage>
        <taxon>Bacteria</taxon>
        <taxon>Bacillati</taxon>
        <taxon>Bacillota</taxon>
        <taxon>Bacilli</taxon>
        <taxon>Lactobacillales</taxon>
        <taxon>Streptococcaceae</taxon>
        <taxon>Streptococcus</taxon>
    </lineage>
</organism>
<dbReference type="PANTHER" id="PTHR35936">
    <property type="entry name" value="MEMBRANE-BOUND LYTIC MUREIN TRANSGLYCOSYLASE F"/>
    <property type="match status" value="1"/>
</dbReference>
<dbReference type="OrthoDB" id="8613538at2"/>
<evidence type="ECO:0000256" key="2">
    <source>
        <dbReference type="SAM" id="SignalP"/>
    </source>
</evidence>
<keyword evidence="5" id="KW-1185">Reference proteome</keyword>
<reference evidence="4" key="1">
    <citation type="submission" date="2018-06" db="EMBL/GenBank/DDBJ databases">
        <authorList>
            <consortium name="Pathogen Informatics"/>
            <person name="Doyle S."/>
        </authorList>
    </citation>
    <scope>NUCLEOTIDE SEQUENCE [LARGE SCALE GENOMIC DNA]</scope>
    <source>
        <strain evidence="4">NCTC13765</strain>
    </source>
</reference>
<dbReference type="InterPro" id="IPR001638">
    <property type="entry name" value="Solute-binding_3/MltF_N"/>
</dbReference>
<evidence type="ECO:0000313" key="4">
    <source>
        <dbReference type="EMBL" id="SUN77303.1"/>
    </source>
</evidence>
<proteinExistence type="predicted"/>
<name>A0A380KZ84_9STRE</name>
<feature type="signal peptide" evidence="2">
    <location>
        <begin position="1"/>
        <end position="22"/>
    </location>
</feature>
<dbReference type="RefSeq" id="WP_018372134.1">
    <property type="nucleotide sequence ID" value="NZ_UHFR01000005.1"/>
</dbReference>
<dbReference type="SUPFAM" id="SSF53850">
    <property type="entry name" value="Periplasmic binding protein-like II"/>
    <property type="match status" value="1"/>
</dbReference>